<dbReference type="PANTHER" id="PTHR33908:SF11">
    <property type="entry name" value="MEMBRANE PROTEIN"/>
    <property type="match status" value="1"/>
</dbReference>
<organism evidence="10 11">
    <name type="scientific">Krasilnikoviella flava</name>
    <dbReference type="NCBI Taxonomy" id="526729"/>
    <lineage>
        <taxon>Bacteria</taxon>
        <taxon>Bacillati</taxon>
        <taxon>Actinomycetota</taxon>
        <taxon>Actinomycetes</taxon>
        <taxon>Micrococcales</taxon>
        <taxon>Promicromonosporaceae</taxon>
        <taxon>Krasilnikoviella</taxon>
    </lineage>
</organism>
<feature type="transmembrane region" description="Helical" evidence="9">
    <location>
        <begin position="503"/>
        <end position="526"/>
    </location>
</feature>
<feature type="transmembrane region" description="Helical" evidence="9">
    <location>
        <begin position="216"/>
        <end position="234"/>
    </location>
</feature>
<keyword evidence="2" id="KW-1003">Cell membrane</keyword>
<feature type="transmembrane region" description="Helical" evidence="9">
    <location>
        <begin position="546"/>
        <end position="572"/>
    </location>
</feature>
<dbReference type="InterPro" id="IPR018674">
    <property type="entry name" value="DUF2142_membrane"/>
</dbReference>
<feature type="region of interest" description="Disordered" evidence="8">
    <location>
        <begin position="1"/>
        <end position="66"/>
    </location>
</feature>
<dbReference type="PANTHER" id="PTHR33908">
    <property type="entry name" value="MANNOSYLTRANSFERASE YKCB-RELATED"/>
    <property type="match status" value="1"/>
</dbReference>
<protein>
    <submittedName>
        <fullName evidence="10">Predicted membrane protein</fullName>
    </submittedName>
</protein>
<evidence type="ECO:0000256" key="4">
    <source>
        <dbReference type="ARBA" id="ARBA00022679"/>
    </source>
</evidence>
<feature type="region of interest" description="Disordered" evidence="8">
    <location>
        <begin position="578"/>
        <end position="600"/>
    </location>
</feature>
<evidence type="ECO:0000313" key="10">
    <source>
        <dbReference type="EMBL" id="SKC36268.1"/>
    </source>
</evidence>
<evidence type="ECO:0000256" key="3">
    <source>
        <dbReference type="ARBA" id="ARBA00022676"/>
    </source>
</evidence>
<evidence type="ECO:0000256" key="7">
    <source>
        <dbReference type="ARBA" id="ARBA00023136"/>
    </source>
</evidence>
<dbReference type="Proteomes" id="UP000189777">
    <property type="component" value="Unassembled WGS sequence"/>
</dbReference>
<sequence length="600" mass="62093">MPPGAGGKTHGEERANPRARGRPGAAPGASLGDTVVVTDTTPHARPAPAAAAGTPRTRTGTARPPAGRRYRRAVAVLTLVVAAWTVVWAVVTPMFRSPDEQNHVNSVLRIAYGGGWPPPGDAYFSPAVVDAVDEAGYPADLPGRWRHREDVRQFVDVVPVPREDRTSVDAGNAVGDASSGTDVDQMTQHPPLYYALGAGVLHATGLTDARWDQVTLALRLLDALLLALVVPLAAESARRATGSPSAGLVAAAFPLVLPQLGHVMGAVNNDALVVLACAAATYLAVRVVTGDLRWRVAVAIGVVLGLGMLTKVMLAFAVPMVVAAYALARGQRWPGRLGRLAVAGGVTLAVGGWWWLRNVVTLGAVQPVGRPRDLGILATVPDADVPSIIAGRLAQSFFGNLSWLEVHLAGAWVVWGTVALAAAALVAVVLPGTRRSAVVVLLTPAALALGVAYNAWDFHTETGRLVAIQGRYVFGGVAALATAVAITAWQLARRSDRRLARGVPVAVTLALAAAVGGLLWAFGAFYRGPGEAFGDAVDRWLAWSPLPVPALVALLAAAAAVLLAGLVTGLVWPRRLAASSTDPAPGTPSPAVPGAPKDAR</sequence>
<feature type="transmembrane region" description="Helical" evidence="9">
    <location>
        <begin position="472"/>
        <end position="491"/>
    </location>
</feature>
<feature type="transmembrane region" description="Helical" evidence="9">
    <location>
        <begin position="409"/>
        <end position="430"/>
    </location>
</feature>
<feature type="transmembrane region" description="Helical" evidence="9">
    <location>
        <begin position="271"/>
        <end position="288"/>
    </location>
</feature>
<proteinExistence type="predicted"/>
<dbReference type="Pfam" id="PF09913">
    <property type="entry name" value="DUF2142"/>
    <property type="match status" value="1"/>
</dbReference>
<dbReference type="GO" id="GO:0005886">
    <property type="term" value="C:plasma membrane"/>
    <property type="evidence" value="ECO:0007669"/>
    <property type="project" value="UniProtKB-SubCell"/>
</dbReference>
<keyword evidence="6 9" id="KW-1133">Transmembrane helix</keyword>
<evidence type="ECO:0000313" key="11">
    <source>
        <dbReference type="Proteomes" id="UP000189777"/>
    </source>
</evidence>
<feature type="transmembrane region" description="Helical" evidence="9">
    <location>
        <begin position="73"/>
        <end position="91"/>
    </location>
</feature>
<evidence type="ECO:0000256" key="1">
    <source>
        <dbReference type="ARBA" id="ARBA00004651"/>
    </source>
</evidence>
<keyword evidence="7 9" id="KW-0472">Membrane</keyword>
<dbReference type="AlphaFoldDB" id="A0A1T5IB47"/>
<keyword evidence="11" id="KW-1185">Reference proteome</keyword>
<dbReference type="EMBL" id="FUZQ01000001">
    <property type="protein sequence ID" value="SKC36268.1"/>
    <property type="molecule type" value="Genomic_DNA"/>
</dbReference>
<keyword evidence="5 9" id="KW-0812">Transmembrane</keyword>
<feature type="transmembrane region" description="Helical" evidence="9">
    <location>
        <begin position="337"/>
        <end position="356"/>
    </location>
</feature>
<gene>
    <name evidence="10" type="ORF">SAMN04324258_0265</name>
</gene>
<comment type="subcellular location">
    <subcellularLocation>
        <location evidence="1">Cell membrane</location>
        <topology evidence="1">Multi-pass membrane protein</topology>
    </subcellularLocation>
</comment>
<evidence type="ECO:0000256" key="8">
    <source>
        <dbReference type="SAM" id="MobiDB-lite"/>
    </source>
</evidence>
<feature type="compositionally biased region" description="Low complexity" evidence="8">
    <location>
        <begin position="40"/>
        <end position="65"/>
    </location>
</feature>
<reference evidence="10 11" key="1">
    <citation type="submission" date="2017-02" db="EMBL/GenBank/DDBJ databases">
        <authorList>
            <person name="Peterson S.W."/>
        </authorList>
    </citation>
    <scope>NUCLEOTIDE SEQUENCE [LARGE SCALE GENOMIC DNA]</scope>
    <source>
        <strain evidence="10 11">DSM 21481</strain>
    </source>
</reference>
<dbReference type="GO" id="GO:0009103">
    <property type="term" value="P:lipopolysaccharide biosynthetic process"/>
    <property type="evidence" value="ECO:0007669"/>
    <property type="project" value="UniProtKB-ARBA"/>
</dbReference>
<dbReference type="STRING" id="526729.SAMN04324258_0265"/>
<dbReference type="InterPro" id="IPR050297">
    <property type="entry name" value="LipidA_mod_glycosyltrf_83"/>
</dbReference>
<dbReference type="GO" id="GO:0016763">
    <property type="term" value="F:pentosyltransferase activity"/>
    <property type="evidence" value="ECO:0007669"/>
    <property type="project" value="TreeGrafter"/>
</dbReference>
<accession>A0A1T5IB47</accession>
<feature type="transmembrane region" description="Helical" evidence="9">
    <location>
        <begin position="437"/>
        <end position="456"/>
    </location>
</feature>
<evidence type="ECO:0000256" key="6">
    <source>
        <dbReference type="ARBA" id="ARBA00022989"/>
    </source>
</evidence>
<name>A0A1T5IB47_9MICO</name>
<evidence type="ECO:0000256" key="2">
    <source>
        <dbReference type="ARBA" id="ARBA00022475"/>
    </source>
</evidence>
<keyword evidence="3" id="KW-0328">Glycosyltransferase</keyword>
<evidence type="ECO:0000256" key="5">
    <source>
        <dbReference type="ARBA" id="ARBA00022692"/>
    </source>
</evidence>
<evidence type="ECO:0000256" key="9">
    <source>
        <dbReference type="SAM" id="Phobius"/>
    </source>
</evidence>
<feature type="transmembrane region" description="Helical" evidence="9">
    <location>
        <begin position="294"/>
        <end position="325"/>
    </location>
</feature>
<keyword evidence="4" id="KW-0808">Transferase</keyword>